<dbReference type="SUPFAM" id="SSF51735">
    <property type="entry name" value="NAD(P)-binding Rossmann-fold domains"/>
    <property type="match status" value="1"/>
</dbReference>
<dbReference type="Gene3D" id="3.40.50.720">
    <property type="entry name" value="NAD(P)-binding Rossmann-like Domain"/>
    <property type="match status" value="1"/>
</dbReference>
<dbReference type="KEGG" id="lsh:CAB17_05155"/>
<reference evidence="2 3" key="1">
    <citation type="submission" date="2017-12" db="EMBL/GenBank/DDBJ databases">
        <title>Legionella sainthelensi LA01-117, whole genome sequence of a clinical isolate from New Zealand.</title>
        <authorList>
            <person name="Cree S.L."/>
            <person name="Slow S."/>
            <person name="Kennedy M.A."/>
            <person name="Murdoch D.R."/>
            <person name="Biggs P.J."/>
            <person name="Anderson T."/>
        </authorList>
    </citation>
    <scope>NUCLEOTIDE SEQUENCE [LARGE SCALE GENOMIC DNA]</scope>
    <source>
        <strain evidence="2 3">LA01-117</strain>
    </source>
</reference>
<name>A0A2H5FJ05_9GAMM</name>
<dbReference type="NCBIfam" id="TIGR02622">
    <property type="entry name" value="CDP_4_6_dhtase"/>
    <property type="match status" value="1"/>
</dbReference>
<gene>
    <name evidence="2" type="primary">rfbG</name>
    <name evidence="2" type="ORF">CAB17_05155</name>
</gene>
<dbReference type="Gene3D" id="3.90.25.10">
    <property type="entry name" value="UDP-galactose 4-epimerase, domain 1"/>
    <property type="match status" value="1"/>
</dbReference>
<dbReference type="EMBL" id="CP025491">
    <property type="protein sequence ID" value="AUH71525.1"/>
    <property type="molecule type" value="Genomic_DNA"/>
</dbReference>
<proteinExistence type="predicted"/>
<dbReference type="Pfam" id="PF16363">
    <property type="entry name" value="GDP_Man_Dehyd"/>
    <property type="match status" value="1"/>
</dbReference>
<dbReference type="InterPro" id="IPR016040">
    <property type="entry name" value="NAD(P)-bd_dom"/>
</dbReference>
<sequence>MDFSFWKNKKVLITGHTGFKGSWLALWLQQLGAEVIGFSLHPPTTPNLFTLAHVPKNMISLTGDVRDFDTLKTVFAEHQPEIVFHMAAQSLVRHSYEDPRETYATNIMGTVNVFEAIRITKTTKAVVNVTSDKCYENKESLVGYREEDSLGGYDPYSNSKACAELITSAFRNSYYKTTEHLCGLASARAGNVIGGGDWAKDRLIPDIVRSVLSESEFTVRYPHALRPWQHVLEPLCGYLQLARLLFLLPNNYAQSWNFGPEEQDIKSVDWIIHRVKQLWDTKLCIQYIASPPLHETSLLKLDSSKAKRSLNWKPIWNLENALLNTVAWYRAYEKGEDMRKMTLRQIEEYQADLLSQSKPDELHQQIHRLNAERVG</sequence>
<keyword evidence="3" id="KW-1185">Reference proteome</keyword>
<organism evidence="2 3">
    <name type="scientific">Legionella sainthelensi</name>
    <dbReference type="NCBI Taxonomy" id="28087"/>
    <lineage>
        <taxon>Bacteria</taxon>
        <taxon>Pseudomonadati</taxon>
        <taxon>Pseudomonadota</taxon>
        <taxon>Gammaproteobacteria</taxon>
        <taxon>Legionellales</taxon>
        <taxon>Legionellaceae</taxon>
        <taxon>Legionella</taxon>
    </lineage>
</organism>
<evidence type="ECO:0000313" key="2">
    <source>
        <dbReference type="EMBL" id="AUH71525.1"/>
    </source>
</evidence>
<dbReference type="InterPro" id="IPR036291">
    <property type="entry name" value="NAD(P)-bd_dom_sf"/>
</dbReference>
<dbReference type="AlphaFoldDB" id="A0A2H5FJ05"/>
<protein>
    <submittedName>
        <fullName evidence="2">CDP-glucose 4,6-dehydratase</fullName>
    </submittedName>
</protein>
<evidence type="ECO:0000259" key="1">
    <source>
        <dbReference type="Pfam" id="PF16363"/>
    </source>
</evidence>
<evidence type="ECO:0000313" key="3">
    <source>
        <dbReference type="Proteomes" id="UP000234343"/>
    </source>
</evidence>
<accession>A0A2H5FJ05</accession>
<dbReference type="CDD" id="cd05252">
    <property type="entry name" value="CDP_GD_SDR_e"/>
    <property type="match status" value="1"/>
</dbReference>
<dbReference type="InterPro" id="IPR013445">
    <property type="entry name" value="CDP_4_6_deHydtase"/>
</dbReference>
<dbReference type="PANTHER" id="PTHR43000">
    <property type="entry name" value="DTDP-D-GLUCOSE 4,6-DEHYDRATASE-RELATED"/>
    <property type="match status" value="1"/>
</dbReference>
<feature type="domain" description="NAD(P)-binding" evidence="1">
    <location>
        <begin position="12"/>
        <end position="175"/>
    </location>
</feature>
<dbReference type="Proteomes" id="UP000234343">
    <property type="component" value="Chromosome"/>
</dbReference>